<keyword evidence="3" id="KW-0378">Hydrolase</keyword>
<evidence type="ECO:0000256" key="1">
    <source>
        <dbReference type="SAM" id="Phobius"/>
    </source>
</evidence>
<proteinExistence type="predicted"/>
<dbReference type="PANTHER" id="PTHR45726">
    <property type="entry name" value="LEUKOTRIENE A-4 HYDROLASE"/>
    <property type="match status" value="1"/>
</dbReference>
<dbReference type="Proteomes" id="UP001365619">
    <property type="component" value="Unassembled WGS sequence"/>
</dbReference>
<dbReference type="CDD" id="cd09604">
    <property type="entry name" value="M1_APN_like"/>
    <property type="match status" value="1"/>
</dbReference>
<dbReference type="SUPFAM" id="SSF55486">
    <property type="entry name" value="Metalloproteases ('zincins'), catalytic domain"/>
    <property type="match status" value="1"/>
</dbReference>
<feature type="transmembrane region" description="Helical" evidence="1">
    <location>
        <begin position="6"/>
        <end position="26"/>
    </location>
</feature>
<keyword evidence="4" id="KW-1185">Reference proteome</keyword>
<dbReference type="Gene3D" id="1.10.390.10">
    <property type="entry name" value="Neutral Protease Domain 2"/>
    <property type="match status" value="1"/>
</dbReference>
<name>A0ABU8HZM8_9BACI</name>
<dbReference type="InterPro" id="IPR027268">
    <property type="entry name" value="Peptidase_M4/M1_CTD_sf"/>
</dbReference>
<keyword evidence="1" id="KW-0472">Membrane</keyword>
<keyword evidence="1" id="KW-1133">Transmembrane helix</keyword>
<evidence type="ECO:0000259" key="2">
    <source>
        <dbReference type="Pfam" id="PF01433"/>
    </source>
</evidence>
<comment type="caution">
    <text evidence="3">The sequence shown here is derived from an EMBL/GenBank/DDBJ whole genome shotgun (WGS) entry which is preliminary data.</text>
</comment>
<evidence type="ECO:0000313" key="3">
    <source>
        <dbReference type="EMBL" id="MEI5931770.1"/>
    </source>
</evidence>
<sequence length="518" mass="60485">MKRNTLRIQIVICSSLVFMICIYGIWSKYFRTVPVKENVKEFTPQDIKPGSKSAYDLQLEMNTDGLFNVEASISIQNQSDKDWSKLLFYFIPNIFTKEYAPQLEKPATVRMKELSVNGKNNPFNLTDDTLTVPLNEKLSPGNAINVRVSYDFRLPEQGNRFSKNRENYYLAQWYPMVPTFREDWNKQAYRAKGEFYHTSFSDFSLKLKVPPDYTVVTSSESDTFPINSTNVMYVKNVKEVFVAVLKEPHMIEKEENGVNIRVFSVEDKPERLSEASLLASKAVAYFQQVIGKYPSKQLDIILDEKGMEYPGIVTVGSVSQPTKVLENYIVHEIAHQWFYGVINNDPYYHAWLDEGLAVLATSLFFSTQENRNINEMFHQDLLPNMKRRPSNLPLDKYPLEEQSNYIYGQSASGLWNVFNKNGGQKTAEHLLKQYYETYKYKEVDTQEFVTFLKHYLKLKDNQLFDDWLQLDKDKLNERSKTVFNGHISTQKICKNCSFNITMDKLLLELYFRERELCK</sequence>
<keyword evidence="1" id="KW-0812">Transmembrane</keyword>
<keyword evidence="3" id="KW-0645">Protease</keyword>
<dbReference type="InterPro" id="IPR014782">
    <property type="entry name" value="Peptidase_M1_dom"/>
</dbReference>
<organism evidence="3 4">
    <name type="scientific">Bacillus luti</name>
    <dbReference type="NCBI Taxonomy" id="2026191"/>
    <lineage>
        <taxon>Bacteria</taxon>
        <taxon>Bacillati</taxon>
        <taxon>Bacillota</taxon>
        <taxon>Bacilli</taxon>
        <taxon>Bacillales</taxon>
        <taxon>Bacillaceae</taxon>
        <taxon>Bacillus</taxon>
        <taxon>Bacillus cereus group</taxon>
    </lineage>
</organism>
<accession>A0ABU8HZM8</accession>
<keyword evidence="3" id="KW-0031">Aminopeptidase</keyword>
<feature type="domain" description="Peptidase M1 membrane alanine aminopeptidase" evidence="2">
    <location>
        <begin position="321"/>
        <end position="467"/>
    </location>
</feature>
<dbReference type="GO" id="GO:0004177">
    <property type="term" value="F:aminopeptidase activity"/>
    <property type="evidence" value="ECO:0007669"/>
    <property type="project" value="UniProtKB-KW"/>
</dbReference>
<evidence type="ECO:0000313" key="4">
    <source>
        <dbReference type="Proteomes" id="UP001365619"/>
    </source>
</evidence>
<reference evidence="3 4" key="1">
    <citation type="submission" date="2024-03" db="EMBL/GenBank/DDBJ databases">
        <title>A Rare Waterborne Outbreak of Bacillus cereus in China: Epidemiologic Survey, Genomic Insights and Virulence Characteristics.</title>
        <authorList>
            <person name="Wang S."/>
        </authorList>
    </citation>
    <scope>NUCLEOTIDE SEQUENCE [LARGE SCALE GENOMIC DNA]</scope>
    <source>
        <strain evidence="3 4">BC008</strain>
    </source>
</reference>
<gene>
    <name evidence="3" type="ORF">WBS43_24005</name>
</gene>
<dbReference type="InterPro" id="IPR034015">
    <property type="entry name" value="M1_LTA4H"/>
</dbReference>
<dbReference type="PANTHER" id="PTHR45726:SF3">
    <property type="entry name" value="LEUKOTRIENE A-4 HYDROLASE"/>
    <property type="match status" value="1"/>
</dbReference>
<dbReference type="RefSeq" id="WP_185914021.1">
    <property type="nucleotide sequence ID" value="NZ_JBBAGV010000012.1"/>
</dbReference>
<protein>
    <submittedName>
        <fullName evidence="3">M1 family metallopeptidase</fullName>
        <ecNumber evidence="3">3.4.11.-</ecNumber>
    </submittedName>
</protein>
<dbReference type="EMBL" id="JBBAGW010000012">
    <property type="protein sequence ID" value="MEI5931770.1"/>
    <property type="molecule type" value="Genomic_DNA"/>
</dbReference>
<dbReference type="Pfam" id="PF01433">
    <property type="entry name" value="Peptidase_M1"/>
    <property type="match status" value="1"/>
</dbReference>
<dbReference type="EC" id="3.4.11.-" evidence="3"/>